<organism evidence="6 7">
    <name type="scientific">Nocardioides exalbidus</name>
    <dbReference type="NCBI Taxonomy" id="402596"/>
    <lineage>
        <taxon>Bacteria</taxon>
        <taxon>Bacillati</taxon>
        <taxon>Actinomycetota</taxon>
        <taxon>Actinomycetes</taxon>
        <taxon>Propionibacteriales</taxon>
        <taxon>Nocardioidaceae</taxon>
        <taxon>Nocardioides</taxon>
    </lineage>
</organism>
<dbReference type="InterPro" id="IPR045851">
    <property type="entry name" value="AMP-bd_C_sf"/>
</dbReference>
<dbReference type="InterPro" id="IPR000873">
    <property type="entry name" value="AMP-dep_synth/lig_dom"/>
</dbReference>
<dbReference type="AlphaFoldDB" id="A0A1H4U3Z8"/>
<dbReference type="GO" id="GO:0006629">
    <property type="term" value="P:lipid metabolic process"/>
    <property type="evidence" value="ECO:0007669"/>
    <property type="project" value="InterPro"/>
</dbReference>
<keyword evidence="7" id="KW-1185">Reference proteome</keyword>
<gene>
    <name evidence="6" type="ORF">SAMN04489844_2672</name>
</gene>
<comment type="similarity">
    <text evidence="1">Belongs to the ATP-dependent AMP-binding enzyme family.</text>
</comment>
<evidence type="ECO:0000259" key="5">
    <source>
        <dbReference type="Pfam" id="PF00501"/>
    </source>
</evidence>
<dbReference type="PROSITE" id="PS00455">
    <property type="entry name" value="AMP_BINDING"/>
    <property type="match status" value="1"/>
</dbReference>
<dbReference type="EMBL" id="FNRT01000002">
    <property type="protein sequence ID" value="SEC63432.1"/>
    <property type="molecule type" value="Genomic_DNA"/>
</dbReference>
<dbReference type="RefSeq" id="WP_245734668.1">
    <property type="nucleotide sequence ID" value="NZ_FNRT01000002.1"/>
</dbReference>
<dbReference type="STRING" id="402596.SAMN04489844_2672"/>
<dbReference type="Gene3D" id="3.40.50.12780">
    <property type="entry name" value="N-terminal domain of ligase-like"/>
    <property type="match status" value="1"/>
</dbReference>
<dbReference type="PANTHER" id="PTHR42921">
    <property type="entry name" value="ACETOACETYL-COA SYNTHETASE"/>
    <property type="match status" value="1"/>
</dbReference>
<dbReference type="PANTHER" id="PTHR42921:SF1">
    <property type="entry name" value="ACETOACETYL-COA SYNTHETASE"/>
    <property type="match status" value="1"/>
</dbReference>
<dbReference type="Gene3D" id="3.30.300.30">
    <property type="match status" value="1"/>
</dbReference>
<evidence type="ECO:0000313" key="7">
    <source>
        <dbReference type="Proteomes" id="UP000198742"/>
    </source>
</evidence>
<dbReference type="SUPFAM" id="SSF56801">
    <property type="entry name" value="Acetyl-CoA synthetase-like"/>
    <property type="match status" value="1"/>
</dbReference>
<dbReference type="NCBIfam" id="TIGR01217">
    <property type="entry name" value="ac_ac_CoA_syn"/>
    <property type="match status" value="1"/>
</dbReference>
<sequence length="664" mass="71271">MTLTAAPDLDQAPSEVLWTPADGRRATALDGFLAWLVEHHDLSFDGYEAFLEWSVDQHDTFWSLLWDWGGLPGTGHVALRPEQRDQVFKPEWFPDAELNYAEWMLAMPGRADDDVALLGYSDSRADSTLTVAELRDLVGRIQEGLRAAGVGRGDRVAAYLPNIPETVALLVASAGVGAVFTSCAPEFGVQSVIDRWRQIEPKVVVAIDGYRYGTKDVARHEEVASIVASLPSVERLVVLPYLAGAPAVEGATATWAELVATPAEPVAERVPFDHPLYVLFSSGTTGLPKAIVHGHGGITLEHLKSLAFAHDVQPGDRIFWQTTTGWMMWNLVVSGLGLGAAVVTTDVNPTAPDVGALWRIADHAGITHFGTSPGFLQLCRKAGFVPREEVDTSAILQLGVTGTACPGDLAAWGCASISDDVRLMSGSGGTDICSGFVGDSPAQDVRTGRMASAYPAVAVTAYAADGTPLVGEQGELVITRPMPSMPIGFWGDVDDARYRAAYFEDFPGMWRHGDWITFWEDGSCAIYGRSDATLNRDGVRLGTAEYYELLDAMPGVDDALVVHAEPSPGEGGRLLLFLVLADGHALDDDLLGRIRGAIKSNLSPRHLPDEVLAIRDVPRNLTGKRLEVPVKKILEGAAVADVATPGAMQNPDSLDQFTAFAVRS</sequence>
<dbReference type="Pfam" id="PF00501">
    <property type="entry name" value="AMP-binding"/>
    <property type="match status" value="1"/>
</dbReference>
<feature type="domain" description="AMP-dependent synthetase/ligase" evidence="5">
    <location>
        <begin position="113"/>
        <end position="481"/>
    </location>
</feature>
<dbReference type="NCBIfam" id="NF002937">
    <property type="entry name" value="PRK03584.1"/>
    <property type="match status" value="1"/>
</dbReference>
<proteinExistence type="inferred from homology"/>
<dbReference type="InterPro" id="IPR020845">
    <property type="entry name" value="AMP-binding_CS"/>
</dbReference>
<keyword evidence="4" id="KW-0067">ATP-binding</keyword>
<name>A0A1H4U3Z8_9ACTN</name>
<dbReference type="InterPro" id="IPR005914">
    <property type="entry name" value="Acac_CoA_synth"/>
</dbReference>
<evidence type="ECO:0000256" key="1">
    <source>
        <dbReference type="ARBA" id="ARBA00006432"/>
    </source>
</evidence>
<evidence type="ECO:0000313" key="6">
    <source>
        <dbReference type="EMBL" id="SEC63432.1"/>
    </source>
</evidence>
<keyword evidence="3" id="KW-0547">Nucleotide-binding</keyword>
<reference evidence="7" key="1">
    <citation type="submission" date="2016-10" db="EMBL/GenBank/DDBJ databases">
        <authorList>
            <person name="Varghese N."/>
            <person name="Submissions S."/>
        </authorList>
    </citation>
    <scope>NUCLEOTIDE SEQUENCE [LARGE SCALE GENOMIC DNA]</scope>
    <source>
        <strain evidence="7">DSM 22017</strain>
    </source>
</reference>
<dbReference type="GO" id="GO:0005524">
    <property type="term" value="F:ATP binding"/>
    <property type="evidence" value="ECO:0007669"/>
    <property type="project" value="UniProtKB-KW"/>
</dbReference>
<dbReference type="Proteomes" id="UP000198742">
    <property type="component" value="Unassembled WGS sequence"/>
</dbReference>
<keyword evidence="2" id="KW-0436">Ligase</keyword>
<evidence type="ECO:0000256" key="2">
    <source>
        <dbReference type="ARBA" id="ARBA00022598"/>
    </source>
</evidence>
<evidence type="ECO:0000256" key="3">
    <source>
        <dbReference type="ARBA" id="ARBA00022741"/>
    </source>
</evidence>
<accession>A0A1H4U3Z8</accession>
<dbReference type="GO" id="GO:0030729">
    <property type="term" value="F:acetoacetate-CoA ligase activity"/>
    <property type="evidence" value="ECO:0007669"/>
    <property type="project" value="InterPro"/>
</dbReference>
<evidence type="ECO:0000256" key="4">
    <source>
        <dbReference type="ARBA" id="ARBA00022840"/>
    </source>
</evidence>
<protein>
    <submittedName>
        <fullName evidence="6">Acetoacetyl-CoA synthetase</fullName>
    </submittedName>
</protein>
<dbReference type="InterPro" id="IPR042099">
    <property type="entry name" value="ANL_N_sf"/>
</dbReference>